<dbReference type="EMBL" id="KN737485">
    <property type="protein sequence ID" value="KIH55360.1"/>
    <property type="molecule type" value="Genomic_DNA"/>
</dbReference>
<protein>
    <submittedName>
        <fullName evidence="1">Uncharacterized protein</fullName>
    </submittedName>
</protein>
<evidence type="ECO:0000313" key="2">
    <source>
        <dbReference type="Proteomes" id="UP000054047"/>
    </source>
</evidence>
<dbReference type="Proteomes" id="UP000054047">
    <property type="component" value="Unassembled WGS sequence"/>
</dbReference>
<evidence type="ECO:0000313" key="1">
    <source>
        <dbReference type="EMBL" id="KIH55360.1"/>
    </source>
</evidence>
<name>A0A0C2G3D4_9BILA</name>
<keyword evidence="2" id="KW-1185">Reference proteome</keyword>
<proteinExistence type="predicted"/>
<gene>
    <name evidence="1" type="ORF">ANCDUO_14483</name>
</gene>
<organism evidence="1 2">
    <name type="scientific">Ancylostoma duodenale</name>
    <dbReference type="NCBI Taxonomy" id="51022"/>
    <lineage>
        <taxon>Eukaryota</taxon>
        <taxon>Metazoa</taxon>
        <taxon>Ecdysozoa</taxon>
        <taxon>Nematoda</taxon>
        <taxon>Chromadorea</taxon>
        <taxon>Rhabditida</taxon>
        <taxon>Rhabditina</taxon>
        <taxon>Rhabditomorpha</taxon>
        <taxon>Strongyloidea</taxon>
        <taxon>Ancylostomatidae</taxon>
        <taxon>Ancylostomatinae</taxon>
        <taxon>Ancylostoma</taxon>
    </lineage>
</organism>
<dbReference type="AlphaFoldDB" id="A0A0C2G3D4"/>
<reference evidence="1 2" key="1">
    <citation type="submission" date="2013-12" db="EMBL/GenBank/DDBJ databases">
        <title>Draft genome of the parsitic nematode Ancylostoma duodenale.</title>
        <authorList>
            <person name="Mitreva M."/>
        </authorList>
    </citation>
    <scope>NUCLEOTIDE SEQUENCE [LARGE SCALE GENOMIC DNA]</scope>
    <source>
        <strain evidence="1 2">Zhejiang</strain>
    </source>
</reference>
<sequence>MATCIVVLTPIPQEAEQVVQQLNKEALCYGGETRALKKAFEKQLKKTQLPMKQHLVGLRSYRQQVKAYTMLTSNAFPKPLTLLNMLTNQNVGGPGMW</sequence>
<accession>A0A0C2G3D4</accession>